<name>A0A8T0H849_CERPU</name>
<protein>
    <submittedName>
        <fullName evidence="4">Uncharacterized protein</fullName>
    </submittedName>
</protein>
<dbReference type="PANTHER" id="PTHR34564:SF3">
    <property type="entry name" value="PEPTIDYL-PROLYL CIS-TRANS ISOMERASE G"/>
    <property type="match status" value="1"/>
</dbReference>
<feature type="chain" id="PRO_5036274475" evidence="3">
    <location>
        <begin position="21"/>
        <end position="156"/>
    </location>
</feature>
<feature type="coiled-coil region" evidence="1">
    <location>
        <begin position="27"/>
        <end position="75"/>
    </location>
</feature>
<proteinExistence type="predicted"/>
<reference evidence="4" key="1">
    <citation type="submission" date="2020-06" db="EMBL/GenBank/DDBJ databases">
        <title>WGS assembly of Ceratodon purpureus strain R40.</title>
        <authorList>
            <person name="Carey S.B."/>
            <person name="Jenkins J."/>
            <person name="Shu S."/>
            <person name="Lovell J.T."/>
            <person name="Sreedasyam A."/>
            <person name="Maumus F."/>
            <person name="Tiley G.P."/>
            <person name="Fernandez-Pozo N."/>
            <person name="Barry K."/>
            <person name="Chen C."/>
            <person name="Wang M."/>
            <person name="Lipzen A."/>
            <person name="Daum C."/>
            <person name="Saski C.A."/>
            <person name="Payton A.C."/>
            <person name="Mcbreen J.C."/>
            <person name="Conrad R.E."/>
            <person name="Kollar L.M."/>
            <person name="Olsson S."/>
            <person name="Huttunen S."/>
            <person name="Landis J.B."/>
            <person name="Wickett N.J."/>
            <person name="Johnson M.G."/>
            <person name="Rensing S.A."/>
            <person name="Grimwood J."/>
            <person name="Schmutz J."/>
            <person name="Mcdaniel S.F."/>
        </authorList>
    </citation>
    <scope>NUCLEOTIDE SEQUENCE</scope>
    <source>
        <strain evidence="4">R40</strain>
    </source>
</reference>
<evidence type="ECO:0000256" key="3">
    <source>
        <dbReference type="SAM" id="SignalP"/>
    </source>
</evidence>
<sequence>MSRPMALGLVLLVLILTSQSDWKQDTRTELEENASTVTKQEDALTNRDTVKQEIILMQEKEIHHLKLHVKSLEEKLKLCQCEVPDNSTIKVPVSEQADTQLSSKELVDPVSEKATKLRGSVRPSRGLDLSERPSELPVLDDALDLADDDEEKIGDR</sequence>
<dbReference type="OrthoDB" id="1930404at2759"/>
<keyword evidence="1" id="KW-0175">Coiled coil</keyword>
<feature type="compositionally biased region" description="Basic and acidic residues" evidence="2">
    <location>
        <begin position="105"/>
        <end position="115"/>
    </location>
</feature>
<gene>
    <name evidence="4" type="ORF">KC19_7G063100</name>
</gene>
<evidence type="ECO:0000256" key="1">
    <source>
        <dbReference type="SAM" id="Coils"/>
    </source>
</evidence>
<evidence type="ECO:0000313" key="4">
    <source>
        <dbReference type="EMBL" id="KAG0566429.1"/>
    </source>
</evidence>
<evidence type="ECO:0000313" key="5">
    <source>
        <dbReference type="Proteomes" id="UP000822688"/>
    </source>
</evidence>
<keyword evidence="3" id="KW-0732">Signal</keyword>
<accession>A0A8T0H849</accession>
<dbReference type="PANTHER" id="PTHR34564">
    <property type="entry name" value="PEPTIDYL-PROLYL CIS-TRANS ISOMERASE G"/>
    <property type="match status" value="1"/>
</dbReference>
<dbReference type="EMBL" id="CM026428">
    <property type="protein sequence ID" value="KAG0566428.1"/>
    <property type="molecule type" value="Genomic_DNA"/>
</dbReference>
<dbReference type="Proteomes" id="UP000822688">
    <property type="component" value="Chromosome 7"/>
</dbReference>
<feature type="region of interest" description="Disordered" evidence="2">
    <location>
        <begin position="95"/>
        <end position="156"/>
    </location>
</feature>
<dbReference type="AlphaFoldDB" id="A0A8T0H849"/>
<evidence type="ECO:0000256" key="2">
    <source>
        <dbReference type="SAM" id="MobiDB-lite"/>
    </source>
</evidence>
<keyword evidence="5" id="KW-1185">Reference proteome</keyword>
<comment type="caution">
    <text evidence="4">The sequence shown here is derived from an EMBL/GenBank/DDBJ whole genome shotgun (WGS) entry which is preliminary data.</text>
</comment>
<organism evidence="4 5">
    <name type="scientific">Ceratodon purpureus</name>
    <name type="common">Fire moss</name>
    <name type="synonym">Dicranum purpureum</name>
    <dbReference type="NCBI Taxonomy" id="3225"/>
    <lineage>
        <taxon>Eukaryota</taxon>
        <taxon>Viridiplantae</taxon>
        <taxon>Streptophyta</taxon>
        <taxon>Embryophyta</taxon>
        <taxon>Bryophyta</taxon>
        <taxon>Bryophytina</taxon>
        <taxon>Bryopsida</taxon>
        <taxon>Dicranidae</taxon>
        <taxon>Pseudoditrichales</taxon>
        <taxon>Ditrichaceae</taxon>
        <taxon>Ceratodon</taxon>
    </lineage>
</organism>
<feature type="compositionally biased region" description="Acidic residues" evidence="2">
    <location>
        <begin position="141"/>
        <end position="156"/>
    </location>
</feature>
<dbReference type="EMBL" id="CM026428">
    <property type="protein sequence ID" value="KAG0566429.1"/>
    <property type="molecule type" value="Genomic_DNA"/>
</dbReference>
<feature type="signal peptide" evidence="3">
    <location>
        <begin position="1"/>
        <end position="20"/>
    </location>
</feature>